<evidence type="ECO:0000259" key="6">
    <source>
        <dbReference type="SMART" id="SM00644"/>
    </source>
</evidence>
<dbReference type="RefSeq" id="WP_182297355.1">
    <property type="nucleotide sequence ID" value="NZ_CP059851.1"/>
</dbReference>
<dbReference type="GO" id="GO:0009254">
    <property type="term" value="P:peptidoglycan turnover"/>
    <property type="evidence" value="ECO:0007669"/>
    <property type="project" value="TreeGrafter"/>
</dbReference>
<dbReference type="InterPro" id="IPR051206">
    <property type="entry name" value="NAMLAA_amidase_2"/>
</dbReference>
<dbReference type="GO" id="GO:0009253">
    <property type="term" value="P:peptidoglycan catabolic process"/>
    <property type="evidence" value="ECO:0007669"/>
    <property type="project" value="InterPro"/>
</dbReference>
<name>A0A7G5IJJ0_9SPHN</name>
<comment type="similarity">
    <text evidence="2">Belongs to the N-acetylmuramoyl-L-alanine amidase 2 family.</text>
</comment>
<dbReference type="KEGG" id="sand:H3309_03260"/>
<sequence>MSWFDGITEAPSPNFDTRALPVSMIVLHYTGMVSGALERLRDPDARVSSHYLVEEDGRVFRLVNEADRAWHAGKSRWHDITDINSASVGIEIANPGHEHGYRPFPRVQMARVVRLVQAISARHRIDRAMVVGHSDIAPTRKDDPGELFDWPLLARHRLALARPDRLLVDPLWPDAAFYLSLERFGYDVTDPVAATRAFQRRFRPAFFDGAVDGETRAILFTLLAEEASRLNANS</sequence>
<keyword evidence="4" id="KW-0378">Hydrolase</keyword>
<evidence type="ECO:0000313" key="7">
    <source>
        <dbReference type="EMBL" id="QMW23532.1"/>
    </source>
</evidence>
<dbReference type="Gene3D" id="3.40.80.10">
    <property type="entry name" value="Peptidoglycan recognition protein-like"/>
    <property type="match status" value="1"/>
</dbReference>
<dbReference type="InterPro" id="IPR036505">
    <property type="entry name" value="Amidase/PGRP_sf"/>
</dbReference>
<evidence type="ECO:0000256" key="1">
    <source>
        <dbReference type="ARBA" id="ARBA00001561"/>
    </source>
</evidence>
<organism evidence="7 8">
    <name type="scientific">Sandaracinobacteroides saxicola</name>
    <dbReference type="NCBI Taxonomy" id="2759707"/>
    <lineage>
        <taxon>Bacteria</taxon>
        <taxon>Pseudomonadati</taxon>
        <taxon>Pseudomonadota</taxon>
        <taxon>Alphaproteobacteria</taxon>
        <taxon>Sphingomonadales</taxon>
        <taxon>Sphingosinicellaceae</taxon>
        <taxon>Sandaracinobacteroides</taxon>
    </lineage>
</organism>
<accession>A0A7G5IJJ0</accession>
<keyword evidence="8" id="KW-1185">Reference proteome</keyword>
<dbReference type="SMART" id="SM00644">
    <property type="entry name" value="Ami_2"/>
    <property type="match status" value="1"/>
</dbReference>
<evidence type="ECO:0000313" key="8">
    <source>
        <dbReference type="Proteomes" id="UP000515292"/>
    </source>
</evidence>
<evidence type="ECO:0000256" key="2">
    <source>
        <dbReference type="ARBA" id="ARBA00007553"/>
    </source>
</evidence>
<dbReference type="SUPFAM" id="SSF47090">
    <property type="entry name" value="PGBD-like"/>
    <property type="match status" value="1"/>
</dbReference>
<dbReference type="Proteomes" id="UP000515292">
    <property type="component" value="Chromosome"/>
</dbReference>
<reference evidence="7 8" key="1">
    <citation type="submission" date="2020-07" db="EMBL/GenBank/DDBJ databases">
        <title>Complete genome sequence for Sandaracinobacter sp. M6.</title>
        <authorList>
            <person name="Tang Y."/>
            <person name="Liu Q."/>
            <person name="Guo Z."/>
            <person name="Lei P."/>
            <person name="Huang B."/>
        </authorList>
    </citation>
    <scope>NUCLEOTIDE SEQUENCE [LARGE SCALE GENOMIC DNA]</scope>
    <source>
        <strain evidence="7 8">M6</strain>
    </source>
</reference>
<feature type="domain" description="N-acetylmuramoyl-L-alanine amidase" evidence="6">
    <location>
        <begin position="12"/>
        <end position="145"/>
    </location>
</feature>
<dbReference type="AlphaFoldDB" id="A0A7G5IJJ0"/>
<evidence type="ECO:0000256" key="3">
    <source>
        <dbReference type="ARBA" id="ARBA00011901"/>
    </source>
</evidence>
<proteinExistence type="inferred from homology"/>
<comment type="catalytic activity">
    <reaction evidence="1">
        <text>Hydrolyzes the link between N-acetylmuramoyl residues and L-amino acid residues in certain cell-wall glycopeptides.</text>
        <dbReference type="EC" id="3.5.1.28"/>
    </reaction>
</comment>
<dbReference type="PANTHER" id="PTHR30417:SF1">
    <property type="entry name" value="N-ACETYLMURAMOYL-L-ALANINE AMIDASE AMID"/>
    <property type="match status" value="1"/>
</dbReference>
<dbReference type="GO" id="GO:0008745">
    <property type="term" value="F:N-acetylmuramoyl-L-alanine amidase activity"/>
    <property type="evidence" value="ECO:0007669"/>
    <property type="project" value="UniProtKB-EC"/>
</dbReference>
<protein>
    <recommendedName>
        <fullName evidence="3">N-acetylmuramoyl-L-alanine amidase</fullName>
        <ecNumber evidence="3">3.5.1.28</ecNumber>
    </recommendedName>
</protein>
<dbReference type="Gene3D" id="1.10.101.10">
    <property type="entry name" value="PGBD-like superfamily/PGBD"/>
    <property type="match status" value="1"/>
</dbReference>
<dbReference type="PANTHER" id="PTHR30417">
    <property type="entry name" value="N-ACETYLMURAMOYL-L-ALANINE AMIDASE AMID"/>
    <property type="match status" value="1"/>
</dbReference>
<dbReference type="EC" id="3.5.1.28" evidence="3"/>
<dbReference type="InterPro" id="IPR036365">
    <property type="entry name" value="PGBD-like_sf"/>
</dbReference>
<dbReference type="GO" id="GO:0019867">
    <property type="term" value="C:outer membrane"/>
    <property type="evidence" value="ECO:0007669"/>
    <property type="project" value="TreeGrafter"/>
</dbReference>
<dbReference type="InterPro" id="IPR036366">
    <property type="entry name" value="PGBDSf"/>
</dbReference>
<dbReference type="CDD" id="cd06583">
    <property type="entry name" value="PGRP"/>
    <property type="match status" value="1"/>
</dbReference>
<dbReference type="Pfam" id="PF01510">
    <property type="entry name" value="Amidase_2"/>
    <property type="match status" value="1"/>
</dbReference>
<dbReference type="InterPro" id="IPR002502">
    <property type="entry name" value="Amidase_domain"/>
</dbReference>
<dbReference type="SUPFAM" id="SSF55846">
    <property type="entry name" value="N-acetylmuramoyl-L-alanine amidase-like"/>
    <property type="match status" value="1"/>
</dbReference>
<dbReference type="EMBL" id="CP059851">
    <property type="protein sequence ID" value="QMW23532.1"/>
    <property type="molecule type" value="Genomic_DNA"/>
</dbReference>
<evidence type="ECO:0000256" key="4">
    <source>
        <dbReference type="ARBA" id="ARBA00022801"/>
    </source>
</evidence>
<dbReference type="GO" id="GO:0071555">
    <property type="term" value="P:cell wall organization"/>
    <property type="evidence" value="ECO:0007669"/>
    <property type="project" value="UniProtKB-KW"/>
</dbReference>
<keyword evidence="5" id="KW-0961">Cell wall biogenesis/degradation</keyword>
<gene>
    <name evidence="7" type="ORF">H3309_03260</name>
</gene>
<evidence type="ECO:0000256" key="5">
    <source>
        <dbReference type="ARBA" id="ARBA00023316"/>
    </source>
</evidence>